<gene>
    <name evidence="1" type="ORF">OPV22_013942</name>
</gene>
<dbReference type="Proteomes" id="UP001222027">
    <property type="component" value="Unassembled WGS sequence"/>
</dbReference>
<evidence type="ECO:0008006" key="3">
    <source>
        <dbReference type="Google" id="ProtNLM"/>
    </source>
</evidence>
<protein>
    <recommendedName>
        <fullName evidence="3">SMP domain-containing protein</fullName>
    </recommendedName>
</protein>
<evidence type="ECO:0000313" key="2">
    <source>
        <dbReference type="Proteomes" id="UP001222027"/>
    </source>
</evidence>
<proteinExistence type="predicted"/>
<organism evidence="1 2">
    <name type="scientific">Ensete ventricosum</name>
    <name type="common">Abyssinian banana</name>
    <name type="synonym">Musa ensete</name>
    <dbReference type="NCBI Taxonomy" id="4639"/>
    <lineage>
        <taxon>Eukaryota</taxon>
        <taxon>Viridiplantae</taxon>
        <taxon>Streptophyta</taxon>
        <taxon>Embryophyta</taxon>
        <taxon>Tracheophyta</taxon>
        <taxon>Spermatophyta</taxon>
        <taxon>Magnoliopsida</taxon>
        <taxon>Liliopsida</taxon>
        <taxon>Zingiberales</taxon>
        <taxon>Musaceae</taxon>
        <taxon>Ensete</taxon>
    </lineage>
</organism>
<accession>A0AAV8R624</accession>
<dbReference type="EMBL" id="JAQQAF010000004">
    <property type="protein sequence ID" value="KAJ8492221.1"/>
    <property type="molecule type" value="Genomic_DNA"/>
</dbReference>
<comment type="caution">
    <text evidence="1">The sequence shown here is derived from an EMBL/GenBank/DDBJ whole genome shotgun (WGS) entry which is preliminary data.</text>
</comment>
<dbReference type="AlphaFoldDB" id="A0AAV8R624"/>
<reference evidence="1 2" key="1">
    <citation type="submission" date="2022-12" db="EMBL/GenBank/DDBJ databases">
        <title>Chromosome-scale assembly of the Ensete ventricosum genome.</title>
        <authorList>
            <person name="Dussert Y."/>
            <person name="Stocks J."/>
            <person name="Wendawek A."/>
            <person name="Woldeyes F."/>
            <person name="Nichols R.A."/>
            <person name="Borrell J.S."/>
        </authorList>
    </citation>
    <scope>NUCLEOTIDE SEQUENCE [LARGE SCALE GENOMIC DNA]</scope>
    <source>
        <strain evidence="2">cv. Maze</strain>
        <tissue evidence="1">Seeds</tissue>
    </source>
</reference>
<name>A0AAV8R624_ENSVE</name>
<keyword evidence="2" id="KW-1185">Reference proteome</keyword>
<evidence type="ECO:0000313" key="1">
    <source>
        <dbReference type="EMBL" id="KAJ8492221.1"/>
    </source>
</evidence>
<sequence>MDHKALPGCVGTSIVNGQDCDVVSPRQIKQNSVTRRNASAAATTKDTTVAEALGTAREEASNQSKPG</sequence>